<dbReference type="PANTHER" id="PTHR32552:SF81">
    <property type="entry name" value="TONB-DEPENDENT OUTER MEMBRANE RECEPTOR"/>
    <property type="match status" value="1"/>
</dbReference>
<evidence type="ECO:0000256" key="13">
    <source>
        <dbReference type="SAM" id="SignalP"/>
    </source>
</evidence>
<keyword evidence="9 11" id="KW-0472">Membrane</keyword>
<dbReference type="EMBL" id="FMYE01000011">
    <property type="protein sequence ID" value="SDB76684.1"/>
    <property type="molecule type" value="Genomic_DNA"/>
</dbReference>
<keyword evidence="6" id="KW-0408">Iron</keyword>
<feature type="domain" description="TonB-dependent receptor-like beta-barrel" evidence="14">
    <location>
        <begin position="252"/>
        <end position="786"/>
    </location>
</feature>
<keyword evidence="3 11" id="KW-1134">Transmembrane beta strand</keyword>
<keyword evidence="13" id="KW-0732">Signal</keyword>
<dbReference type="AlphaFoldDB" id="A0A1G6G3W8"/>
<evidence type="ECO:0000256" key="8">
    <source>
        <dbReference type="ARBA" id="ARBA00023077"/>
    </source>
</evidence>
<comment type="subcellular location">
    <subcellularLocation>
        <location evidence="1 11">Cell outer membrane</location>
        <topology evidence="1 11">Multi-pass membrane protein</topology>
    </subcellularLocation>
</comment>
<reference evidence="16 17" key="1">
    <citation type="submission" date="2016-10" db="EMBL/GenBank/DDBJ databases">
        <authorList>
            <person name="de Groot N.N."/>
        </authorList>
    </citation>
    <scope>NUCLEOTIDE SEQUENCE [LARGE SCALE GENOMIC DNA]</scope>
    <source>
        <strain evidence="16 17">NLAE-zl-C500</strain>
    </source>
</reference>
<dbReference type="Proteomes" id="UP000183670">
    <property type="component" value="Unassembled WGS sequence"/>
</dbReference>
<evidence type="ECO:0000256" key="10">
    <source>
        <dbReference type="ARBA" id="ARBA00023237"/>
    </source>
</evidence>
<evidence type="ECO:0000256" key="5">
    <source>
        <dbReference type="ARBA" id="ARBA00022692"/>
    </source>
</evidence>
<protein>
    <submittedName>
        <fullName evidence="16">Outer membrane receptor proteins, mostly Fe transport</fullName>
    </submittedName>
</protein>
<dbReference type="InterPro" id="IPR039426">
    <property type="entry name" value="TonB-dep_rcpt-like"/>
</dbReference>
<keyword evidence="8 12" id="KW-0798">TonB box</keyword>
<sequence>MKTKKIMIALMLLTTGTAWAEDFPKDSLKIVDIEEVVVIATPKENRKLRDLPVAATVLSQENMRANQVNSVKNLTGIVPNLFIPDYGSKLTTSIYIRGIGSRINTPSVGLYVDNIPYIDKSAFDFNYADIERIDILRGSQGTLYGRNTMGGLIKVHTKSPFTYQGTDIRMGAATYNNYNVSLTHYHRISDRFAFSTGGFYEHTGGFFENSARNNEKVDKSNAGGGRFRGIYLPTSNLKIDMTVNYEYSDQGGYPYYYTGITQNGIAKAKEKGKEITEDRADYIGKISYNDRSSYRRGLLNSGVNIEYQACNFILSAVTGYQNLNDRMFLDQDFTERDIFNIEQKQRANTISEEIVLKAKPGKRWQWTTGAFGFYQWLHTTGPVLFKEEGVKTMIENNANSAFEEIASKPGAPTMGMTVHNPTLSVGGTFDTPTLSGALYHQSTFNNLFIEGLSVTAGLRLDYEKISMKYNSLSTPVDFGFDFHLAMGPNSINLSDQNMKAPASFVGKLSTDYVQLLPKFAIQYEWKNQNNVYATVTRGYRSGGYNIQMFSDLSQTELTNSMMNAIKESPTIGQDATWGATIIKMMDQMVPTKEINVKTSTTYKPEYSWNYEVGSHLTLWEGRLWADLAAFYMDTRDQQLSQFAESGLGRITINAGKSRSYGAEASLRASVTKELSLNASYGYTYATFTDYVITEGQKDGSSKVTADYNGKYVPFVPKHTLNIGGEYAITCSPRSIFDRVVLQANYNAAGRIYWTEQNDVSQSFYGTLNWRTNLEIGDAMISFWARNFLNKDYAAFYFETMNKGFMQKGRPMQFGVDLRCRF</sequence>
<dbReference type="PROSITE" id="PS52016">
    <property type="entry name" value="TONB_DEPENDENT_REC_3"/>
    <property type="match status" value="1"/>
</dbReference>
<comment type="similarity">
    <text evidence="11 12">Belongs to the TonB-dependent receptor family.</text>
</comment>
<proteinExistence type="inferred from homology"/>
<dbReference type="Pfam" id="PF07715">
    <property type="entry name" value="Plug"/>
    <property type="match status" value="1"/>
</dbReference>
<dbReference type="InterPro" id="IPR012910">
    <property type="entry name" value="Plug_dom"/>
</dbReference>
<evidence type="ECO:0000259" key="15">
    <source>
        <dbReference type="Pfam" id="PF07715"/>
    </source>
</evidence>
<feature type="chain" id="PRO_5010186789" evidence="13">
    <location>
        <begin position="21"/>
        <end position="821"/>
    </location>
</feature>
<keyword evidence="2 11" id="KW-0813">Transport</keyword>
<keyword evidence="7" id="KW-0406">Ion transport</keyword>
<keyword evidence="4" id="KW-0410">Iron transport</keyword>
<evidence type="ECO:0000256" key="12">
    <source>
        <dbReference type="RuleBase" id="RU003357"/>
    </source>
</evidence>
<dbReference type="InterPro" id="IPR036942">
    <property type="entry name" value="Beta-barrel_TonB_sf"/>
</dbReference>
<dbReference type="Pfam" id="PF00593">
    <property type="entry name" value="TonB_dep_Rec_b-barrel"/>
    <property type="match status" value="1"/>
</dbReference>
<evidence type="ECO:0000256" key="7">
    <source>
        <dbReference type="ARBA" id="ARBA00023065"/>
    </source>
</evidence>
<evidence type="ECO:0000256" key="4">
    <source>
        <dbReference type="ARBA" id="ARBA00022496"/>
    </source>
</evidence>
<evidence type="ECO:0000256" key="2">
    <source>
        <dbReference type="ARBA" id="ARBA00022448"/>
    </source>
</evidence>
<feature type="domain" description="TonB-dependent receptor plug" evidence="15">
    <location>
        <begin position="48"/>
        <end position="151"/>
    </location>
</feature>
<evidence type="ECO:0000259" key="14">
    <source>
        <dbReference type="Pfam" id="PF00593"/>
    </source>
</evidence>
<name>A0A1G6G3W8_BACOV</name>
<dbReference type="GO" id="GO:0006826">
    <property type="term" value="P:iron ion transport"/>
    <property type="evidence" value="ECO:0007669"/>
    <property type="project" value="UniProtKB-KW"/>
</dbReference>
<dbReference type="Gene3D" id="2.40.170.20">
    <property type="entry name" value="TonB-dependent receptor, beta-barrel domain"/>
    <property type="match status" value="2"/>
</dbReference>
<evidence type="ECO:0000256" key="3">
    <source>
        <dbReference type="ARBA" id="ARBA00022452"/>
    </source>
</evidence>
<evidence type="ECO:0000313" key="17">
    <source>
        <dbReference type="Proteomes" id="UP000183670"/>
    </source>
</evidence>
<dbReference type="GO" id="GO:0009279">
    <property type="term" value="C:cell outer membrane"/>
    <property type="evidence" value="ECO:0007669"/>
    <property type="project" value="UniProtKB-SubCell"/>
</dbReference>
<keyword evidence="10 11" id="KW-0998">Cell outer membrane</keyword>
<accession>A0A1G6G3W8</accession>
<feature type="signal peptide" evidence="13">
    <location>
        <begin position="1"/>
        <end position="20"/>
    </location>
</feature>
<keyword evidence="16" id="KW-0675">Receptor</keyword>
<dbReference type="InterPro" id="IPR000531">
    <property type="entry name" value="Beta-barrel_TonB"/>
</dbReference>
<dbReference type="PANTHER" id="PTHR32552">
    <property type="entry name" value="FERRICHROME IRON RECEPTOR-RELATED"/>
    <property type="match status" value="1"/>
</dbReference>
<evidence type="ECO:0000256" key="1">
    <source>
        <dbReference type="ARBA" id="ARBA00004571"/>
    </source>
</evidence>
<organism evidence="16 17">
    <name type="scientific">Bacteroides ovatus</name>
    <dbReference type="NCBI Taxonomy" id="28116"/>
    <lineage>
        <taxon>Bacteria</taxon>
        <taxon>Pseudomonadati</taxon>
        <taxon>Bacteroidota</taxon>
        <taxon>Bacteroidia</taxon>
        <taxon>Bacteroidales</taxon>
        <taxon>Bacteroidaceae</taxon>
        <taxon>Bacteroides</taxon>
    </lineage>
</organism>
<dbReference type="RefSeq" id="WP_074557565.1">
    <property type="nucleotide sequence ID" value="NZ_FMYE01000011.1"/>
</dbReference>
<evidence type="ECO:0000256" key="9">
    <source>
        <dbReference type="ARBA" id="ARBA00023136"/>
    </source>
</evidence>
<evidence type="ECO:0000256" key="11">
    <source>
        <dbReference type="PROSITE-ProRule" id="PRU01360"/>
    </source>
</evidence>
<keyword evidence="5 11" id="KW-0812">Transmembrane</keyword>
<evidence type="ECO:0000256" key="6">
    <source>
        <dbReference type="ARBA" id="ARBA00023004"/>
    </source>
</evidence>
<dbReference type="SUPFAM" id="SSF56935">
    <property type="entry name" value="Porins"/>
    <property type="match status" value="1"/>
</dbReference>
<gene>
    <name evidence="16" type="ORF">SAMN05192581_101176</name>
</gene>
<evidence type="ECO:0000313" key="16">
    <source>
        <dbReference type="EMBL" id="SDB76684.1"/>
    </source>
</evidence>